<evidence type="ECO:0000313" key="7">
    <source>
        <dbReference type="Proteomes" id="UP000006190"/>
    </source>
</evidence>
<dbReference type="InterPro" id="IPR050078">
    <property type="entry name" value="Ribosomal_L11_MeTrfase_PrmA"/>
</dbReference>
<dbReference type="RefSeq" id="WP_006309460.1">
    <property type="nucleotide sequence ID" value="NZ_JH601133.1"/>
</dbReference>
<dbReference type="GO" id="GO:0032259">
    <property type="term" value="P:methylation"/>
    <property type="evidence" value="ECO:0007669"/>
    <property type="project" value="UniProtKB-KW"/>
</dbReference>
<proteinExistence type="inferred from homology"/>
<dbReference type="AlphaFoldDB" id="H3NK68"/>
<evidence type="ECO:0000256" key="1">
    <source>
        <dbReference type="ARBA" id="ARBA00009741"/>
    </source>
</evidence>
<dbReference type="PATRIC" id="fig|883113.3.peg.1254"/>
<dbReference type="Proteomes" id="UP000006190">
    <property type="component" value="Unassembled WGS sequence"/>
</dbReference>
<comment type="similarity">
    <text evidence="1">Belongs to the methyltransferase superfamily. PrmA family.</text>
</comment>
<dbReference type="HOGENOM" id="CLU_049382_0_1_9"/>
<keyword evidence="5" id="KW-0949">S-adenosyl-L-methionine</keyword>
<dbReference type="SUPFAM" id="SSF53335">
    <property type="entry name" value="S-adenosyl-L-methionine-dependent methyltransferases"/>
    <property type="match status" value="1"/>
</dbReference>
<evidence type="ECO:0000256" key="2">
    <source>
        <dbReference type="ARBA" id="ARBA00022490"/>
    </source>
</evidence>
<dbReference type="CDD" id="cd02440">
    <property type="entry name" value="AdoMet_MTases"/>
    <property type="match status" value="1"/>
</dbReference>
<evidence type="ECO:0000256" key="5">
    <source>
        <dbReference type="ARBA" id="ARBA00022691"/>
    </source>
</evidence>
<keyword evidence="3 6" id="KW-0489">Methyltransferase</keyword>
<dbReference type="OrthoDB" id="9785995at2"/>
<dbReference type="EMBL" id="AGEG01000014">
    <property type="protein sequence ID" value="EHR36585.1"/>
    <property type="molecule type" value="Genomic_DNA"/>
</dbReference>
<dbReference type="PIRSF" id="PIRSF000401">
    <property type="entry name" value="RPL11_MTase"/>
    <property type="match status" value="1"/>
</dbReference>
<organism evidence="6 7">
    <name type="scientific">Facklamia languida CCUG 37842</name>
    <dbReference type="NCBI Taxonomy" id="883113"/>
    <lineage>
        <taxon>Bacteria</taxon>
        <taxon>Bacillati</taxon>
        <taxon>Bacillota</taxon>
        <taxon>Bacilli</taxon>
        <taxon>Lactobacillales</taxon>
        <taxon>Aerococcaceae</taxon>
        <taxon>Facklamia</taxon>
    </lineage>
</organism>
<evidence type="ECO:0000256" key="4">
    <source>
        <dbReference type="ARBA" id="ARBA00022679"/>
    </source>
</evidence>
<gene>
    <name evidence="6" type="ORF">HMPREF9708_01257</name>
</gene>
<dbReference type="GO" id="GO:0008276">
    <property type="term" value="F:protein methyltransferase activity"/>
    <property type="evidence" value="ECO:0007669"/>
    <property type="project" value="InterPro"/>
</dbReference>
<dbReference type="InterPro" id="IPR029063">
    <property type="entry name" value="SAM-dependent_MTases_sf"/>
</dbReference>
<keyword evidence="7" id="KW-1185">Reference proteome</keyword>
<evidence type="ECO:0000256" key="3">
    <source>
        <dbReference type="ARBA" id="ARBA00022603"/>
    </source>
</evidence>
<keyword evidence="2" id="KW-0963">Cytoplasm</keyword>
<dbReference type="PANTHER" id="PTHR43648:SF1">
    <property type="entry name" value="ELECTRON TRANSFER FLAVOPROTEIN BETA SUBUNIT LYSINE METHYLTRANSFERASE"/>
    <property type="match status" value="1"/>
</dbReference>
<dbReference type="STRING" id="883113.HMPREF9708_01257"/>
<protein>
    <submittedName>
        <fullName evidence="6">Ribosomal protein L11 methyltransferase</fullName>
    </submittedName>
</protein>
<dbReference type="GO" id="GO:0005840">
    <property type="term" value="C:ribosome"/>
    <property type="evidence" value="ECO:0007669"/>
    <property type="project" value="UniProtKB-KW"/>
</dbReference>
<evidence type="ECO:0000313" key="6">
    <source>
        <dbReference type="EMBL" id="EHR36585.1"/>
    </source>
</evidence>
<dbReference type="InterPro" id="IPR004498">
    <property type="entry name" value="Ribosomal_PrmA_MeTrfase"/>
</dbReference>
<reference evidence="6 7" key="1">
    <citation type="submission" date="2012-01" db="EMBL/GenBank/DDBJ databases">
        <title>The Genome Sequence of Facklamia languida CCUG 37842.</title>
        <authorList>
            <consortium name="The Broad Institute Genome Sequencing Platform"/>
            <person name="Earl A."/>
            <person name="Ward D."/>
            <person name="Feldgarden M."/>
            <person name="Gevers D."/>
            <person name="Huys G."/>
            <person name="Young S.K."/>
            <person name="Zeng Q."/>
            <person name="Gargeya S."/>
            <person name="Fitzgerald M."/>
            <person name="Haas B."/>
            <person name="Abouelleil A."/>
            <person name="Alvarado L."/>
            <person name="Arachchi H.M."/>
            <person name="Berlin A."/>
            <person name="Chapman S.B."/>
            <person name="Gearin G."/>
            <person name="Goldberg J."/>
            <person name="Griggs A."/>
            <person name="Gujja S."/>
            <person name="Hansen M."/>
            <person name="Heiman D."/>
            <person name="Howarth C."/>
            <person name="Larimer J."/>
            <person name="Lui A."/>
            <person name="MacDonald P.J.P."/>
            <person name="McCowen C."/>
            <person name="Montmayeur A."/>
            <person name="Murphy C."/>
            <person name="Neiman D."/>
            <person name="Pearson M."/>
            <person name="Priest M."/>
            <person name="Roberts A."/>
            <person name="Saif S."/>
            <person name="Shea T."/>
            <person name="Sisk P."/>
            <person name="Stolte C."/>
            <person name="Sykes S."/>
            <person name="Wortman J."/>
            <person name="Nusbaum C."/>
            <person name="Birren B."/>
        </authorList>
    </citation>
    <scope>NUCLEOTIDE SEQUENCE [LARGE SCALE GENOMIC DNA]</scope>
    <source>
        <strain evidence="6 7">CCUG 37842</strain>
    </source>
</reference>
<accession>H3NK68</accession>
<comment type="caution">
    <text evidence="6">The sequence shown here is derived from an EMBL/GenBank/DDBJ whole genome shotgun (WGS) entry which is preliminary data.</text>
</comment>
<keyword evidence="4 6" id="KW-0808">Transferase</keyword>
<name>H3NK68_9LACT</name>
<dbReference type="Gene3D" id="3.40.50.150">
    <property type="entry name" value="Vaccinia Virus protein VP39"/>
    <property type="match status" value="1"/>
</dbReference>
<sequence>MQDLFQVTVSFESKEVDLIDYISYLLIEYGASGTQVKYAAGYLENHPNLFGEIPESLPQAVLDHPTQVLAYFEDSVSLEDLGQHLQDQLPIPFEIEGGMIHQENWQDNWLKYYHVQEISRFIKIVPVWESYQPQFADEKLVYLDPGVAFGTGDHPTTQLGGQALELVLRGGETVYDVGTGSGVLSFIAGHLGATKVKGMDLDPQAVDAAKKNLTHQQFGETSPDFEFFVNDRLQGIEEEAQVIVANILPHILVGMFEDAYRLLPPSGYLILGGIMEDKLEGVLDHLAQERWEILQVNFLKGWVGLIIQKKE</sequence>
<dbReference type="PANTHER" id="PTHR43648">
    <property type="entry name" value="ELECTRON TRANSFER FLAVOPROTEIN BETA SUBUNIT LYSINE METHYLTRANSFERASE"/>
    <property type="match status" value="1"/>
</dbReference>
<keyword evidence="6" id="KW-0687">Ribonucleoprotein</keyword>
<dbReference type="Pfam" id="PF06325">
    <property type="entry name" value="PrmA"/>
    <property type="match status" value="1"/>
</dbReference>
<dbReference type="eggNOG" id="COG2264">
    <property type="taxonomic scope" value="Bacteria"/>
</dbReference>
<keyword evidence="6" id="KW-0689">Ribosomal protein</keyword>